<evidence type="ECO:0000256" key="6">
    <source>
        <dbReference type="ARBA" id="ARBA00022989"/>
    </source>
</evidence>
<keyword evidence="11" id="KW-1185">Reference proteome</keyword>
<dbReference type="SUPFAM" id="SSF81563">
    <property type="entry name" value="Photosystem I reaction center subunit X, PsaK"/>
    <property type="match status" value="1"/>
</dbReference>
<dbReference type="OrthoDB" id="461530at2"/>
<evidence type="ECO:0000256" key="1">
    <source>
        <dbReference type="ARBA" id="ARBA00004141"/>
    </source>
</evidence>
<dbReference type="AlphaFoldDB" id="A0A9X5E3H7"/>
<keyword evidence="6 9" id="KW-1133">Transmembrane helix</keyword>
<feature type="transmembrane region" description="Helical" evidence="9">
    <location>
        <begin position="36"/>
        <end position="55"/>
    </location>
</feature>
<dbReference type="Pfam" id="PF01241">
    <property type="entry name" value="PSI_PSAK"/>
    <property type="match status" value="1"/>
</dbReference>
<keyword evidence="3" id="KW-0602">Photosynthesis</keyword>
<evidence type="ECO:0000256" key="4">
    <source>
        <dbReference type="ARBA" id="ARBA00022692"/>
    </source>
</evidence>
<proteinExistence type="inferred from homology"/>
<keyword evidence="8 9" id="KW-0472">Membrane</keyword>
<accession>A0A9X5E3H7</accession>
<keyword evidence="4 9" id="KW-0812">Transmembrane</keyword>
<feature type="transmembrane region" description="Helical" evidence="9">
    <location>
        <begin position="76"/>
        <end position="101"/>
    </location>
</feature>
<evidence type="ECO:0000256" key="3">
    <source>
        <dbReference type="ARBA" id="ARBA00022531"/>
    </source>
</evidence>
<evidence type="ECO:0000256" key="8">
    <source>
        <dbReference type="ARBA" id="ARBA00023136"/>
    </source>
</evidence>
<gene>
    <name evidence="10" type="primary">psaK</name>
    <name evidence="10" type="ORF">QH73_0007050</name>
</gene>
<dbReference type="GO" id="GO:0042651">
    <property type="term" value="C:thylakoid membrane"/>
    <property type="evidence" value="ECO:0007669"/>
    <property type="project" value="InterPro"/>
</dbReference>
<dbReference type="InterPro" id="IPR000549">
    <property type="entry name" value="PSI_PsaG/PsaK"/>
</dbReference>
<dbReference type="Proteomes" id="UP000031532">
    <property type="component" value="Unassembled WGS sequence"/>
</dbReference>
<comment type="subcellular location">
    <subcellularLocation>
        <location evidence="1">Membrane</location>
        <topology evidence="1">Multi-pass membrane protein</topology>
    </subcellularLocation>
</comment>
<organism evidence="10 11">
    <name type="scientific">Scytonema millei VB511283</name>
    <dbReference type="NCBI Taxonomy" id="1245923"/>
    <lineage>
        <taxon>Bacteria</taxon>
        <taxon>Bacillati</taxon>
        <taxon>Cyanobacteriota</taxon>
        <taxon>Cyanophyceae</taxon>
        <taxon>Nostocales</taxon>
        <taxon>Scytonemataceae</taxon>
        <taxon>Scytonema</taxon>
    </lineage>
</organism>
<dbReference type="NCBIfam" id="NF009693">
    <property type="entry name" value="PRK13216.1"/>
    <property type="match status" value="1"/>
</dbReference>
<keyword evidence="5" id="KW-0603">Photosystem I</keyword>
<dbReference type="InterPro" id="IPR035982">
    <property type="entry name" value="PSI_centre_PsaK_sf"/>
</dbReference>
<evidence type="ECO:0000256" key="7">
    <source>
        <dbReference type="ARBA" id="ARBA00023078"/>
    </source>
</evidence>
<dbReference type="Gene3D" id="1.20.860.20">
    <property type="entry name" value="Photosystem I PsaK, reaction centre"/>
    <property type="match status" value="1"/>
</dbReference>
<keyword evidence="7" id="KW-0793">Thylakoid</keyword>
<name>A0A9X5E3H7_9CYAN</name>
<dbReference type="GO" id="GO:0015979">
    <property type="term" value="P:photosynthesis"/>
    <property type="evidence" value="ECO:0007669"/>
    <property type="project" value="UniProtKB-KW"/>
</dbReference>
<sequence length="110" mass="11653">MECSQELLILGVKALLNSLLLTLAEVQPTVPDTLKWSWTGSAVIIGSCLICLFIIPRAIRYPHVGTKFPLGPFAGIFNNPSIGSFLAAMSAGHLIAIPAVLGLNNLGILK</sequence>
<evidence type="ECO:0000256" key="2">
    <source>
        <dbReference type="ARBA" id="ARBA00006458"/>
    </source>
</evidence>
<evidence type="ECO:0000256" key="5">
    <source>
        <dbReference type="ARBA" id="ARBA00022836"/>
    </source>
</evidence>
<feature type="transmembrane region" description="Helical" evidence="9">
    <location>
        <begin position="7"/>
        <end position="24"/>
    </location>
</feature>
<dbReference type="EMBL" id="JTJC03000001">
    <property type="protein sequence ID" value="NHC34417.1"/>
    <property type="molecule type" value="Genomic_DNA"/>
</dbReference>
<comment type="caution">
    <text evidence="10">The sequence shown here is derived from an EMBL/GenBank/DDBJ whole genome shotgun (WGS) entry which is preliminary data.</text>
</comment>
<dbReference type="InterPro" id="IPR037101">
    <property type="entry name" value="PSI_PsaK_bact"/>
</dbReference>
<reference evidence="10 11" key="1">
    <citation type="journal article" date="2015" name="Genome Announc.">
        <title>Draft Genome Sequence of the Terrestrial Cyanobacterium Scytonema millei VB511283, Isolated from Eastern India.</title>
        <authorList>
            <person name="Sen D."/>
            <person name="Chandrababunaidu M.M."/>
            <person name="Singh D."/>
            <person name="Sanghi N."/>
            <person name="Ghorai A."/>
            <person name="Mishra G.P."/>
            <person name="Madduluri M."/>
            <person name="Adhikary S.P."/>
            <person name="Tripathy S."/>
        </authorList>
    </citation>
    <scope>NUCLEOTIDE SEQUENCE [LARGE SCALE GENOMIC DNA]</scope>
    <source>
        <strain evidence="10 11">VB511283</strain>
    </source>
</reference>
<protein>
    <submittedName>
        <fullName evidence="10">Photosystem I reaction center subunit PsaK</fullName>
    </submittedName>
</protein>
<evidence type="ECO:0000256" key="9">
    <source>
        <dbReference type="SAM" id="Phobius"/>
    </source>
</evidence>
<evidence type="ECO:0000313" key="10">
    <source>
        <dbReference type="EMBL" id="NHC34417.1"/>
    </source>
</evidence>
<comment type="similarity">
    <text evidence="2">Belongs to the PsaG/PsaK family.</text>
</comment>
<dbReference type="NCBIfam" id="TIGR03049">
    <property type="entry name" value="PS_I_psaK"/>
    <property type="match status" value="1"/>
</dbReference>
<dbReference type="InterPro" id="IPR017492">
    <property type="entry name" value="PSI_PsaK"/>
</dbReference>
<evidence type="ECO:0000313" key="11">
    <source>
        <dbReference type="Proteomes" id="UP000031532"/>
    </source>
</evidence>
<dbReference type="GO" id="GO:0009522">
    <property type="term" value="C:photosystem I"/>
    <property type="evidence" value="ECO:0007669"/>
    <property type="project" value="UniProtKB-KW"/>
</dbReference>
<dbReference type="RefSeq" id="WP_132866716.1">
    <property type="nucleotide sequence ID" value="NZ_JTJC03000001.1"/>
</dbReference>